<dbReference type="InterPro" id="IPR019734">
    <property type="entry name" value="TPR_rpt"/>
</dbReference>
<dbReference type="GO" id="GO:0005794">
    <property type="term" value="C:Golgi apparatus"/>
    <property type="evidence" value="ECO:0007669"/>
    <property type="project" value="TreeGrafter"/>
</dbReference>
<evidence type="ECO:0000256" key="4">
    <source>
        <dbReference type="ARBA" id="ARBA00022553"/>
    </source>
</evidence>
<dbReference type="GO" id="GO:0005793">
    <property type="term" value="C:endoplasmic reticulum-Golgi intermediate compartment"/>
    <property type="evidence" value="ECO:0007669"/>
    <property type="project" value="UniProtKB-SubCell"/>
</dbReference>
<evidence type="ECO:0000256" key="10">
    <source>
        <dbReference type="ARBA" id="ARBA00066258"/>
    </source>
</evidence>
<reference evidence="15" key="2">
    <citation type="submission" date="2025-09" db="UniProtKB">
        <authorList>
            <consortium name="Ensembl"/>
        </authorList>
    </citation>
    <scope>IDENTIFICATION</scope>
</reference>
<dbReference type="GO" id="GO:0030008">
    <property type="term" value="C:TRAPP complex"/>
    <property type="evidence" value="ECO:0007669"/>
    <property type="project" value="TreeGrafter"/>
</dbReference>
<evidence type="ECO:0000256" key="12">
    <source>
        <dbReference type="ARBA" id="ARBA00081147"/>
    </source>
</evidence>
<keyword evidence="8" id="KW-0539">Nucleus</keyword>
<protein>
    <recommendedName>
        <fullName evidence="11">Trafficking protein particle complex subunit 12</fullName>
    </recommendedName>
    <alternativeName>
        <fullName evidence="12">Tetratricopeptide repeat protein 15</fullName>
    </alternativeName>
</protein>
<evidence type="ECO:0000313" key="16">
    <source>
        <dbReference type="Proteomes" id="UP000694557"/>
    </source>
</evidence>
<evidence type="ECO:0000256" key="1">
    <source>
        <dbReference type="ARBA" id="ARBA00004123"/>
    </source>
</evidence>
<dbReference type="PROSITE" id="PS50005">
    <property type="entry name" value="TPR"/>
    <property type="match status" value="2"/>
</dbReference>
<comment type="subunit">
    <text evidence="10">Component of the multisubunit TRAPP (transport protein particle) complex, which includes at least TRAPPC2, TRAPPC2L, TRAPPC3, TRAPPC3L, TRAPPC4, TRAPPC5, TRAPPC8, TRAPPC9, TRAPPC10, TRAPPC11 and TRAPPC12. Interacts with CENPE.</text>
</comment>
<feature type="region of interest" description="Disordered" evidence="14">
    <location>
        <begin position="239"/>
        <end position="284"/>
    </location>
</feature>
<dbReference type="Gene3D" id="1.25.40.10">
    <property type="entry name" value="Tetratricopeptide repeat domain"/>
    <property type="match status" value="2"/>
</dbReference>
<feature type="compositionally biased region" description="Low complexity" evidence="14">
    <location>
        <begin position="254"/>
        <end position="277"/>
    </location>
</feature>
<dbReference type="AlphaFoldDB" id="A0A8C7KJF4"/>
<dbReference type="Proteomes" id="UP000694557">
    <property type="component" value="Unassembled WGS sequence"/>
</dbReference>
<evidence type="ECO:0000256" key="5">
    <source>
        <dbReference type="ARBA" id="ARBA00022737"/>
    </source>
</evidence>
<dbReference type="GO" id="GO:0005634">
    <property type="term" value="C:nucleus"/>
    <property type="evidence" value="ECO:0007669"/>
    <property type="project" value="UniProtKB-SubCell"/>
</dbReference>
<sequence>MTGAVEVKPSLSEAPISPQPSLLPSSDVHFQEESIDLGGESFITPEEDSHSTPSESLMDKLNDQMMESVMISDSPNNSEEDDVVPMDNLLEQFEEREEEPALTTDDQDVITVSVSAVTPEDSTPSSGSPKPEAAALEASSKETTSKDESIPVCTIFSQGSHPKAQALVPDGFQPTLIKSPSFSSSTGGSTEITPSQLAPLVCQPSPSLSKFFSDSGHVNPATDFFDSFTTSSFISISNPNAESPKSAAPPERQLSASSGSSLSTSGLTESGILTPTPATAPPQPFTQLQAVFSGGDDPFATALNMSEADKRYDAWLPSEETRKVLISMATQHYSQVFVERERLAMPGLKFDNLQGDAVKDLMVRLMGEQAAMKRQVLTANSVEQSFLGLKQLISTKNWRAAVDLTGRLLTAHGQGYGKAGQPSSHNTDSLQLWFVRLALLTKLSLFQNAEMELEPFGNLDQPDLYYEYYPTVYPGRRGSMVPFSMRVLHAELPQYLGKPQESLDRLHSMRTVCQTILDNLEQGLAEDGSMINLTQENRQASLQLWKSRLSRVMYAMANCLLMMKDYVLAVETYHSIVQYEPQQKVQLLSGIGRIFLQIGDIKTAEKYFLDVEKASLEKGSGTTDTCVLMNRAFIYLSQNNYSEAHSSFAEVLKIDPKNPVANNNAAVCLLYLGRLKESLRQLEGLVQQDPALYLHESVLFNLTTMYELESSRSTQKKQALLESVACREGDSFNTQCLKLV</sequence>
<accession>A0A8C7KJF4</accession>
<evidence type="ECO:0000313" key="15">
    <source>
        <dbReference type="Ensembl" id="ENSOKIP00005102069.1"/>
    </source>
</evidence>
<feature type="compositionally biased region" description="Acidic residues" evidence="14">
    <location>
        <begin position="92"/>
        <end position="108"/>
    </location>
</feature>
<keyword evidence="7" id="KW-0931">ER-Golgi transport</keyword>
<dbReference type="GeneTree" id="ENSGT00390000002448"/>
<dbReference type="Ensembl" id="ENSOKIT00005109357.1">
    <property type="protein sequence ID" value="ENSOKIP00005102069.1"/>
    <property type="gene ID" value="ENSOKIG00005043336.1"/>
</dbReference>
<keyword evidence="5" id="KW-0677">Repeat</keyword>
<dbReference type="InterPro" id="IPR011990">
    <property type="entry name" value="TPR-like_helical_dom_sf"/>
</dbReference>
<keyword evidence="6 13" id="KW-0802">TPR repeat</keyword>
<dbReference type="PANTHER" id="PTHR21581:SF6">
    <property type="entry name" value="TRAFFICKING PROTEIN PARTICLE COMPLEX SUBUNIT 12"/>
    <property type="match status" value="1"/>
</dbReference>
<evidence type="ECO:0000256" key="9">
    <source>
        <dbReference type="ARBA" id="ARBA00058339"/>
    </source>
</evidence>
<dbReference type="GO" id="GO:0016192">
    <property type="term" value="P:vesicle-mediated transport"/>
    <property type="evidence" value="ECO:0007669"/>
    <property type="project" value="UniProtKB-KW"/>
</dbReference>
<dbReference type="SUPFAM" id="SSF48452">
    <property type="entry name" value="TPR-like"/>
    <property type="match status" value="1"/>
</dbReference>
<reference evidence="15" key="1">
    <citation type="submission" date="2025-08" db="UniProtKB">
        <authorList>
            <consortium name="Ensembl"/>
        </authorList>
    </citation>
    <scope>IDENTIFICATION</scope>
</reference>
<proteinExistence type="predicted"/>
<evidence type="ECO:0000256" key="3">
    <source>
        <dbReference type="ARBA" id="ARBA00022448"/>
    </source>
</evidence>
<feature type="repeat" description="TPR" evidence="13">
    <location>
        <begin position="625"/>
        <end position="658"/>
    </location>
</feature>
<keyword evidence="3" id="KW-0813">Transport</keyword>
<name>A0A8C7KJF4_ONCKI</name>
<organism evidence="15 16">
    <name type="scientific">Oncorhynchus kisutch</name>
    <name type="common">Coho salmon</name>
    <name type="synonym">Salmo kisutch</name>
    <dbReference type="NCBI Taxonomy" id="8019"/>
    <lineage>
        <taxon>Eukaryota</taxon>
        <taxon>Metazoa</taxon>
        <taxon>Chordata</taxon>
        <taxon>Craniata</taxon>
        <taxon>Vertebrata</taxon>
        <taxon>Euteleostomi</taxon>
        <taxon>Actinopterygii</taxon>
        <taxon>Neopterygii</taxon>
        <taxon>Teleostei</taxon>
        <taxon>Protacanthopterygii</taxon>
        <taxon>Salmoniformes</taxon>
        <taxon>Salmonidae</taxon>
        <taxon>Salmoninae</taxon>
        <taxon>Oncorhynchus</taxon>
    </lineage>
</organism>
<evidence type="ECO:0000256" key="13">
    <source>
        <dbReference type="PROSITE-ProRule" id="PRU00339"/>
    </source>
</evidence>
<evidence type="ECO:0000256" key="7">
    <source>
        <dbReference type="ARBA" id="ARBA00022892"/>
    </source>
</evidence>
<evidence type="ECO:0000256" key="11">
    <source>
        <dbReference type="ARBA" id="ARBA00074587"/>
    </source>
</evidence>
<evidence type="ECO:0000256" key="8">
    <source>
        <dbReference type="ARBA" id="ARBA00023242"/>
    </source>
</evidence>
<feature type="region of interest" description="Disordered" evidence="14">
    <location>
        <begin position="1"/>
        <end position="149"/>
    </location>
</feature>
<dbReference type="FunFam" id="1.25.40.10:FF:000170">
    <property type="entry name" value="Trafficking protein particle complex subunit 12"/>
    <property type="match status" value="1"/>
</dbReference>
<feature type="compositionally biased region" description="Basic and acidic residues" evidence="14">
    <location>
        <begin position="139"/>
        <end position="149"/>
    </location>
</feature>
<gene>
    <name evidence="15" type="primary">TRAPPC12</name>
    <name evidence="15" type="synonym">trappc12</name>
</gene>
<dbReference type="PANTHER" id="PTHR21581">
    <property type="entry name" value="D-ALANYL-D-ALANINE CARBOXYPEPTIDASE"/>
    <property type="match status" value="1"/>
</dbReference>
<evidence type="ECO:0000256" key="14">
    <source>
        <dbReference type="SAM" id="MobiDB-lite"/>
    </source>
</evidence>
<dbReference type="SMART" id="SM00028">
    <property type="entry name" value="TPR"/>
    <property type="match status" value="4"/>
</dbReference>
<evidence type="ECO:0000256" key="6">
    <source>
        <dbReference type="ARBA" id="ARBA00022803"/>
    </source>
</evidence>
<comment type="function">
    <text evidence="9">Component of the TRAPP complex, which is involved in endoplasmic reticulum to Golgi apparatus trafficking at a very early stage. Also plays a role in chromosome congression, kinetochore assembly and stability and controls the recruitment of CENPE to the kinetochores.</text>
</comment>
<feature type="compositionally biased region" description="Polar residues" evidence="14">
    <location>
        <begin position="110"/>
        <end position="128"/>
    </location>
</feature>
<dbReference type="Pfam" id="PF13174">
    <property type="entry name" value="TPR_6"/>
    <property type="match status" value="1"/>
</dbReference>
<feature type="compositionally biased region" description="Low complexity" evidence="14">
    <location>
        <begin position="15"/>
        <end position="26"/>
    </location>
</feature>
<keyword evidence="16" id="KW-1185">Reference proteome</keyword>
<keyword evidence="4" id="KW-0597">Phosphoprotein</keyword>
<comment type="subcellular location">
    <subcellularLocation>
        <location evidence="2">Endoplasmic reticulum-Golgi intermediate compartment</location>
    </subcellularLocation>
    <subcellularLocation>
        <location evidence="1">Nucleus</location>
    </subcellularLocation>
</comment>
<feature type="repeat" description="TPR" evidence="13">
    <location>
        <begin position="550"/>
        <end position="583"/>
    </location>
</feature>
<evidence type="ECO:0000256" key="2">
    <source>
        <dbReference type="ARBA" id="ARBA00004399"/>
    </source>
</evidence>
<dbReference type="Pfam" id="PF14559">
    <property type="entry name" value="TPR_19"/>
    <property type="match status" value="1"/>
</dbReference>